<dbReference type="HOGENOM" id="CLU_010194_1_0_11"/>
<gene>
    <name evidence="3" type="ORF">TU94_25170</name>
</gene>
<evidence type="ECO:0000256" key="2">
    <source>
        <dbReference type="ARBA" id="ARBA00023002"/>
    </source>
</evidence>
<dbReference type="AlphaFoldDB" id="A0A0C5G7H3"/>
<name>A0A0C5G7H3_9ACTN</name>
<dbReference type="RefSeq" id="WP_044384837.1">
    <property type="nucleotide sequence ID" value="NZ_CP010849.1"/>
</dbReference>
<dbReference type="PRINTS" id="PR00081">
    <property type="entry name" value="GDHRDH"/>
</dbReference>
<dbReference type="PANTHER" id="PTHR42760">
    <property type="entry name" value="SHORT-CHAIN DEHYDROGENASES/REDUCTASES FAMILY MEMBER"/>
    <property type="match status" value="1"/>
</dbReference>
<dbReference type="GO" id="GO:0016616">
    <property type="term" value="F:oxidoreductase activity, acting on the CH-OH group of donors, NAD or NADP as acceptor"/>
    <property type="evidence" value="ECO:0007669"/>
    <property type="project" value="TreeGrafter"/>
</dbReference>
<dbReference type="KEGG" id="scw:TU94_25170"/>
<keyword evidence="4" id="KW-1185">Reference proteome</keyword>
<evidence type="ECO:0000313" key="4">
    <source>
        <dbReference type="Proteomes" id="UP000032234"/>
    </source>
</evidence>
<protein>
    <submittedName>
        <fullName evidence="3">Dehydrogenase</fullName>
    </submittedName>
</protein>
<evidence type="ECO:0000313" key="3">
    <source>
        <dbReference type="EMBL" id="AJP04264.1"/>
    </source>
</evidence>
<dbReference type="Proteomes" id="UP000032234">
    <property type="component" value="Chromosome"/>
</dbReference>
<proteinExistence type="inferred from homology"/>
<comment type="similarity">
    <text evidence="1">Belongs to the short-chain dehydrogenases/reductases (SDR) family.</text>
</comment>
<dbReference type="PATRIC" id="fig|477245.3.peg.5316"/>
<dbReference type="EMBL" id="CP010849">
    <property type="protein sequence ID" value="AJP04264.1"/>
    <property type="molecule type" value="Genomic_DNA"/>
</dbReference>
<dbReference type="FunFam" id="3.40.50.720:FF:000084">
    <property type="entry name" value="Short-chain dehydrogenase reductase"/>
    <property type="match status" value="1"/>
</dbReference>
<dbReference type="OrthoDB" id="517007at2"/>
<keyword evidence="2" id="KW-0560">Oxidoreductase</keyword>
<accession>A0A0C5G7H3</accession>
<dbReference type="STRING" id="477245.TU94_25170"/>
<sequence length="265" mass="27788">MRRLEGKVALISGTARNQGRAAALRFAAEGALVVGGDLRHEEALETQRLIAHEGGTALTPGPLDVTDEASVRAWTEEAADAFGGIDIVYANAGAVRFGAVDAQPYEDFSFTLRAELDSVWLTVRATWPHLVRSRGCVLTVGSTAGLTGSLTNRRTAHSASKGAVIALTRRLAAEGAPYGVRANCVSPGLIDAEGSRGDLLAEDHPMREIARHIPLGRVGEPDDVVAAAVFLASDEAAYITGANLVVDGGWSAVLPGAPTWKDNRT</sequence>
<reference evidence="3 4" key="1">
    <citation type="submission" date="2015-02" db="EMBL/GenBank/DDBJ databases">
        <title>Genome sequence of thermotolerant Streptomyces cyaneogriseus subsp. Noncyanogenus NMWT1, the producer of nematocidal antibiotics nemadectin.</title>
        <authorList>
            <person name="Wang H."/>
            <person name="Li C."/>
            <person name="Xiang W."/>
            <person name="Wang X."/>
        </authorList>
    </citation>
    <scope>NUCLEOTIDE SEQUENCE [LARGE SCALE GENOMIC DNA]</scope>
    <source>
        <strain evidence="3 4">NMWT 1</strain>
    </source>
</reference>
<evidence type="ECO:0000256" key="1">
    <source>
        <dbReference type="ARBA" id="ARBA00006484"/>
    </source>
</evidence>
<dbReference type="InterPro" id="IPR002347">
    <property type="entry name" value="SDR_fam"/>
</dbReference>
<dbReference type="InterPro" id="IPR036291">
    <property type="entry name" value="NAD(P)-bd_dom_sf"/>
</dbReference>
<dbReference type="Gene3D" id="3.40.50.720">
    <property type="entry name" value="NAD(P)-binding Rossmann-like Domain"/>
    <property type="match status" value="1"/>
</dbReference>
<organism evidence="3 4">
    <name type="scientific">Streptomyces cyaneogriseus subsp. noncyanogenus</name>
    <dbReference type="NCBI Taxonomy" id="477245"/>
    <lineage>
        <taxon>Bacteria</taxon>
        <taxon>Bacillati</taxon>
        <taxon>Actinomycetota</taxon>
        <taxon>Actinomycetes</taxon>
        <taxon>Kitasatosporales</taxon>
        <taxon>Streptomycetaceae</taxon>
        <taxon>Streptomyces</taxon>
    </lineage>
</organism>
<dbReference type="Pfam" id="PF13561">
    <property type="entry name" value="adh_short_C2"/>
    <property type="match status" value="1"/>
</dbReference>
<dbReference type="PRINTS" id="PR00080">
    <property type="entry name" value="SDRFAMILY"/>
</dbReference>
<dbReference type="SUPFAM" id="SSF51735">
    <property type="entry name" value="NAD(P)-binding Rossmann-fold domains"/>
    <property type="match status" value="1"/>
</dbReference>